<dbReference type="EMBL" id="DTHG01000065">
    <property type="protein sequence ID" value="HGW91907.1"/>
    <property type="molecule type" value="Genomic_DNA"/>
</dbReference>
<feature type="transmembrane region" description="Helical" evidence="1">
    <location>
        <begin position="6"/>
        <end position="25"/>
    </location>
</feature>
<proteinExistence type="predicted"/>
<keyword evidence="1" id="KW-1133">Transmembrane helix</keyword>
<evidence type="ECO:0000256" key="1">
    <source>
        <dbReference type="SAM" id="Phobius"/>
    </source>
</evidence>
<sequence length="118" mass="14002">MKRLIGFLIIIGIIGYGVYVLIEYVQMTVKKRSLEEKVKESIENVYSGMLTIEKARSDLVSFITEKNINVDTTEIKIDKTYQFTYIYIPYYDSVVLPFFKKNKIYYFDYEIAETLYVK</sequence>
<dbReference type="AlphaFoldDB" id="A0A7C4YHG2"/>
<reference evidence="2" key="1">
    <citation type="journal article" date="2020" name="mSystems">
        <title>Genome- and Community-Level Interaction Insights into Carbon Utilization and Element Cycling Functions of Hydrothermarchaeota in Hydrothermal Sediment.</title>
        <authorList>
            <person name="Zhou Z."/>
            <person name="Liu Y."/>
            <person name="Xu W."/>
            <person name="Pan J."/>
            <person name="Luo Z.H."/>
            <person name="Li M."/>
        </authorList>
    </citation>
    <scope>NUCLEOTIDE SEQUENCE [LARGE SCALE GENOMIC DNA]</scope>
    <source>
        <strain evidence="2">SpSt-780</strain>
    </source>
</reference>
<comment type="caution">
    <text evidence="2">The sequence shown here is derived from an EMBL/GenBank/DDBJ whole genome shotgun (WGS) entry which is preliminary data.</text>
</comment>
<keyword evidence="1" id="KW-0472">Membrane</keyword>
<organism evidence="2">
    <name type="scientific">candidate division WOR-3 bacterium</name>
    <dbReference type="NCBI Taxonomy" id="2052148"/>
    <lineage>
        <taxon>Bacteria</taxon>
        <taxon>Bacteria division WOR-3</taxon>
    </lineage>
</organism>
<accession>A0A7C4YHG2</accession>
<keyword evidence="1" id="KW-0812">Transmembrane</keyword>
<protein>
    <submittedName>
        <fullName evidence="2">Uncharacterized protein</fullName>
    </submittedName>
</protein>
<name>A0A7C4YHG2_UNCW3</name>
<gene>
    <name evidence="2" type="ORF">ENV67_05135</name>
</gene>
<evidence type="ECO:0000313" key="2">
    <source>
        <dbReference type="EMBL" id="HGW91907.1"/>
    </source>
</evidence>